<dbReference type="InterPro" id="IPR044964">
    <property type="entry name" value="RCD1/SRO1-5"/>
</dbReference>
<organism evidence="8">
    <name type="scientific">Anthurium amnicola</name>
    <dbReference type="NCBI Taxonomy" id="1678845"/>
    <lineage>
        <taxon>Eukaryota</taxon>
        <taxon>Viridiplantae</taxon>
        <taxon>Streptophyta</taxon>
        <taxon>Embryophyta</taxon>
        <taxon>Tracheophyta</taxon>
        <taxon>Spermatophyta</taxon>
        <taxon>Magnoliopsida</taxon>
        <taxon>Liliopsida</taxon>
        <taxon>Araceae</taxon>
        <taxon>Pothoideae</taxon>
        <taxon>Potheae</taxon>
        <taxon>Anthurium</taxon>
    </lineage>
</organism>
<keyword evidence="2" id="KW-0217">Developmental protein</keyword>
<dbReference type="PANTHER" id="PTHR32263:SF12">
    <property type="entry name" value="INACTIVE POLY [ADP-RIBOSE] POLYMERASE SRO4-RELATED"/>
    <property type="match status" value="1"/>
</dbReference>
<dbReference type="PROSITE" id="PS51059">
    <property type="entry name" value="PARP_CATALYTIC"/>
    <property type="match status" value="1"/>
</dbReference>
<dbReference type="PANTHER" id="PTHR32263">
    <property type="entry name" value="INACTIVE POLY [ADP-RIBOSE] POLYMERASE SRO4-RELATED"/>
    <property type="match status" value="1"/>
</dbReference>
<gene>
    <name evidence="8" type="primary">SRO2_0</name>
    <name evidence="8" type="ORF">g.66266</name>
</gene>
<dbReference type="Pfam" id="PF12174">
    <property type="entry name" value="RST"/>
    <property type="match status" value="1"/>
</dbReference>
<proteinExistence type="predicted"/>
<dbReference type="GO" id="GO:0005634">
    <property type="term" value="C:nucleus"/>
    <property type="evidence" value="ECO:0007669"/>
    <property type="project" value="UniProtKB-SubCell"/>
</dbReference>
<dbReference type="PROSITE" id="PS51879">
    <property type="entry name" value="RST"/>
    <property type="match status" value="1"/>
</dbReference>
<feature type="compositionally biased region" description="Polar residues" evidence="5">
    <location>
        <begin position="15"/>
        <end position="29"/>
    </location>
</feature>
<dbReference type="AlphaFoldDB" id="A0A1D1XXN3"/>
<evidence type="ECO:0000256" key="2">
    <source>
        <dbReference type="ARBA" id="ARBA00022473"/>
    </source>
</evidence>
<evidence type="ECO:0000259" key="7">
    <source>
        <dbReference type="PROSITE" id="PS51879"/>
    </source>
</evidence>
<dbReference type="GO" id="GO:0003950">
    <property type="term" value="F:NAD+ poly-ADP-ribosyltransferase activity"/>
    <property type="evidence" value="ECO:0007669"/>
    <property type="project" value="InterPro"/>
</dbReference>
<keyword evidence="4" id="KW-0539">Nucleus</keyword>
<evidence type="ECO:0000256" key="5">
    <source>
        <dbReference type="SAM" id="MobiDB-lite"/>
    </source>
</evidence>
<dbReference type="InterPro" id="IPR022003">
    <property type="entry name" value="RST"/>
</dbReference>
<feature type="domain" description="RST" evidence="7">
    <location>
        <begin position="249"/>
        <end position="320"/>
    </location>
</feature>
<protein>
    <submittedName>
        <fullName evidence="8">Putative inactive poly [ADP-ribose] polymerase SRO2</fullName>
    </submittedName>
</protein>
<accession>A0A1D1XXN3</accession>
<feature type="domain" description="PARP catalytic" evidence="6">
    <location>
        <begin position="25"/>
        <end position="255"/>
    </location>
</feature>
<comment type="subcellular location">
    <subcellularLocation>
        <location evidence="1">Nucleus</location>
    </subcellularLocation>
</comment>
<dbReference type="Gene3D" id="3.90.228.10">
    <property type="match status" value="1"/>
</dbReference>
<evidence type="ECO:0000313" key="8">
    <source>
        <dbReference type="EMBL" id="JAT47142.1"/>
    </source>
</evidence>
<dbReference type="EMBL" id="GDJX01020794">
    <property type="protein sequence ID" value="JAT47142.1"/>
    <property type="molecule type" value="Transcribed_RNA"/>
</dbReference>
<feature type="region of interest" description="Disordered" evidence="5">
    <location>
        <begin position="1"/>
        <end position="29"/>
    </location>
</feature>
<evidence type="ECO:0000256" key="1">
    <source>
        <dbReference type="ARBA" id="ARBA00004123"/>
    </source>
</evidence>
<keyword evidence="3" id="KW-0346">Stress response</keyword>
<name>A0A1D1XXN3_9ARAE</name>
<sequence length="333" mass="36621">MAGSLGRDEEDEQVSFGSCISDSESTSTGNACGKPCFGWNGLKKLEEGDEEHVTLKHRFYSSLGAVAKYCPVVAVYKNMHGSGSARDRLEAFQLYSEAMKEKRGGDANIRNAWYGASKDGIGRIVQHGFDFCGASGDGGSSSSSLYGLGVCLSPDSSVIDSVVSSVPDEDGLRHLLLCCVILGNTEEIGPHSGQLRPSTDEFDSGVDSQKFPKKYFIWPSQARTHILPLYVLSIKLDLQRKELQREPSRRPTSPWIPFTTLVPMLSARLPAHQVCLIRRFHNAYMERKITRQQLVFQVRLISGDKLLLSAIKAFRGKQARTGINSSPKKCKGV</sequence>
<evidence type="ECO:0000256" key="3">
    <source>
        <dbReference type="ARBA" id="ARBA00023016"/>
    </source>
</evidence>
<evidence type="ECO:0000256" key="4">
    <source>
        <dbReference type="ARBA" id="ARBA00023242"/>
    </source>
</evidence>
<dbReference type="SUPFAM" id="SSF56399">
    <property type="entry name" value="ADP-ribosylation"/>
    <property type="match status" value="1"/>
</dbReference>
<evidence type="ECO:0000259" key="6">
    <source>
        <dbReference type="PROSITE" id="PS51059"/>
    </source>
</evidence>
<reference evidence="8" key="1">
    <citation type="submission" date="2015-07" db="EMBL/GenBank/DDBJ databases">
        <title>Transcriptome Assembly of Anthurium amnicola.</title>
        <authorList>
            <person name="Suzuki J."/>
        </authorList>
    </citation>
    <scope>NUCLEOTIDE SEQUENCE</scope>
</reference>
<dbReference type="InterPro" id="IPR012317">
    <property type="entry name" value="Poly(ADP-ribose)pol_cat_dom"/>
</dbReference>